<protein>
    <recommendedName>
        <fullName evidence="4">Methyltransferase type 11 domain-containing protein</fullName>
    </recommendedName>
</protein>
<feature type="compositionally biased region" description="Polar residues" evidence="1">
    <location>
        <begin position="141"/>
        <end position="154"/>
    </location>
</feature>
<feature type="region of interest" description="Disordered" evidence="1">
    <location>
        <begin position="463"/>
        <end position="572"/>
    </location>
</feature>
<feature type="compositionally biased region" description="Polar residues" evidence="1">
    <location>
        <begin position="236"/>
        <end position="245"/>
    </location>
</feature>
<dbReference type="InterPro" id="IPR029063">
    <property type="entry name" value="SAM-dependent_MTases_sf"/>
</dbReference>
<feature type="region of interest" description="Disordered" evidence="1">
    <location>
        <begin position="770"/>
        <end position="792"/>
    </location>
</feature>
<feature type="region of interest" description="Disordered" evidence="1">
    <location>
        <begin position="110"/>
        <end position="129"/>
    </location>
</feature>
<evidence type="ECO:0000256" key="1">
    <source>
        <dbReference type="SAM" id="MobiDB-lite"/>
    </source>
</evidence>
<dbReference type="CDD" id="cd02440">
    <property type="entry name" value="AdoMet_MTases"/>
    <property type="match status" value="1"/>
</dbReference>
<dbReference type="Proteomes" id="UP000256690">
    <property type="component" value="Unassembled WGS sequence"/>
</dbReference>
<dbReference type="GeneID" id="38116226"/>
<feature type="compositionally biased region" description="Polar residues" evidence="1">
    <location>
        <begin position="345"/>
        <end position="360"/>
    </location>
</feature>
<feature type="region of interest" description="Disordered" evidence="1">
    <location>
        <begin position="429"/>
        <end position="449"/>
    </location>
</feature>
<sequence length="1497" mass="162421">MSHRSDGGRIPRLRDLGHQARNASTPAIATQSSAYGSVNPSSSGPQISRPSIRPTKPRRAASMSEAQENRPTVALSNPVLDPRPYMPPRAPTHPPDSQSTLDRHVRRALHTPVVSQTPIDNRPPVQARPRNVLRRKAPTIGQHNANSKLQTESMRPSGLNVIIPSNAALDRYQPSSSESSSRTELARKTPSPMVSPDQATASSAEQQVHNGPKELASLRTTINTQNLPPFTPIFPSASTPSTRYSGSPGVWSRTSASTPASLSSCSPGITQPMKIGTRLRQPSPSQTRLPVFSPNTQKPGLPSSPAAGKSPHLAQGYGSATSLLSGSREDSMDRPDTAKSPPSVPSQLPRRTSMQSSIPRQTRRASEASMTEKTAAEIHPGSAGTVGARTVPRPSVKIPVRPSREGTDQLEVEPSPVVQTNIPPRAIKGHKRRISAESSAGLAANPSAATSVDSLNSFASARVRSPASPELARNPPKTLIKTPKLSSADFSPERTRRFGLFPKKSKPELGARQIESRPARKGPAAGTGHEGYGKYAQRGRKPSISSPSDSRARSTSTTKSVSSKASNRSRADTELDDFLLARLEPVYLNGGGMDGATLSRTQSEQSTSTFSTKSAPGPVHGQTAPAGFRYESSTASKSTSVFNDSHRRDLSSPATISASNSRTMVPTLTKPEKLKARPDARPTRTPSQRKDSDASTNNAAEMKKPSKRGLNMKWRFFQRDSESAVPGQKNKTAASQLPAQVATIGSRRPPAHYALVDTDSDPLEEIFHKLEDSPPTEETEDEDTPPVEVPEGLKIRKPSILLPSPPKLHTEFLMKRPAHVIARPKEPTQQEPIAPKQEITPEMRPSRLASVGRIPRVVSRRDRQHKPAFQSFSRPFSVAESPSLTISASGQLHSFSSPDRNIHGPAPESLRKAGNMGFDLTSPFRDPMKGSVLDFLAGPYSRNEFLAFSPPRKDSIFSTSSESESLAAITAVVPRPGSDLMEDEIWGEYDEFIDHVLSPETPNVPFPRALETQEKFELAARASRALQAGLNSKLSVTTSPQQPTVSLTPASPEGSVNSIHLRRSKIANALHSSLSPTSQPSVSDMMARYRDHGTQNNDYNMAMPAPAITVEQPQSLLSSPSLDPSPSFENCRQRNTILFDIAERDREGPTAQTNIRSGSLMTSRWLSFGRVLFSPAHNHVREGEHARILVVDGLANDDWSFYCALTYPNSDVYCLHEGPSPTVSTHPAAWQPPSNHHTIHHASLEDPVPFPKGFFAATVLRFPAACSERAQNNIISECRRVLRPGGYLEMSILDHDMVNMGVRTRRAVRKLKETMYLSDASISLKPASDNIQKLIGRHGFDGLRRCMVRIPVAGMIVRSSASSSSTASSNPSTLTTAVITSSTALSATSGSSPGQRSNTNTHEKSSSNDTVLSLGDLLSDPSPSPSNDESIRKIVARVGRWWYTRCYESPVLPNGDVDRSLWADKKVLRECQQRGTGFKLLIAYTQKPSEKRRTASV</sequence>
<evidence type="ECO:0000313" key="3">
    <source>
        <dbReference type="Proteomes" id="UP000256690"/>
    </source>
</evidence>
<keyword evidence="3" id="KW-1185">Reference proteome</keyword>
<name>A0A3D8RYR8_9EURO</name>
<feature type="compositionally biased region" description="Low complexity" evidence="1">
    <location>
        <begin position="252"/>
        <end position="267"/>
    </location>
</feature>
<dbReference type="STRING" id="1810919.A0A3D8RYR8"/>
<feature type="region of interest" description="Disordered" evidence="1">
    <location>
        <begin position="1"/>
        <end position="101"/>
    </location>
</feature>
<feature type="compositionally biased region" description="Basic and acidic residues" evidence="1">
    <location>
        <begin position="505"/>
        <end position="518"/>
    </location>
</feature>
<feature type="region of interest" description="Disordered" evidence="1">
    <location>
        <begin position="1033"/>
        <end position="1056"/>
    </location>
</feature>
<organism evidence="2 3">
    <name type="scientific">Aspergillus mulundensis</name>
    <dbReference type="NCBI Taxonomy" id="1810919"/>
    <lineage>
        <taxon>Eukaryota</taxon>
        <taxon>Fungi</taxon>
        <taxon>Dikarya</taxon>
        <taxon>Ascomycota</taxon>
        <taxon>Pezizomycotina</taxon>
        <taxon>Eurotiomycetes</taxon>
        <taxon>Eurotiomycetidae</taxon>
        <taxon>Eurotiales</taxon>
        <taxon>Aspergillaceae</taxon>
        <taxon>Aspergillus</taxon>
        <taxon>Aspergillus subgen. Nidulantes</taxon>
    </lineage>
</organism>
<feature type="compositionally biased region" description="Basic and acidic residues" evidence="1">
    <location>
        <begin position="1"/>
        <end position="18"/>
    </location>
</feature>
<reference evidence="2 3" key="1">
    <citation type="journal article" date="2018" name="IMA Fungus">
        <title>IMA Genome-F 9: Draft genome sequence of Annulohypoxylon stygium, Aspergillus mulundensis, Berkeleyomyces basicola (syn. Thielaviopsis basicola), Ceratocystis smalleyi, two Cercospora beticola strains, Coleophoma cylindrospora, Fusarium fracticaudum, Phialophora cf. hyalina, and Morchella septimelata.</title>
        <authorList>
            <person name="Wingfield B.D."/>
            <person name="Bills G.F."/>
            <person name="Dong Y."/>
            <person name="Huang W."/>
            <person name="Nel W.J."/>
            <person name="Swalarsk-Parry B.S."/>
            <person name="Vaghefi N."/>
            <person name="Wilken P.M."/>
            <person name="An Z."/>
            <person name="de Beer Z.W."/>
            <person name="De Vos L."/>
            <person name="Chen L."/>
            <person name="Duong T.A."/>
            <person name="Gao Y."/>
            <person name="Hammerbacher A."/>
            <person name="Kikkert J.R."/>
            <person name="Li Y."/>
            <person name="Li H."/>
            <person name="Li K."/>
            <person name="Li Q."/>
            <person name="Liu X."/>
            <person name="Ma X."/>
            <person name="Naidoo K."/>
            <person name="Pethybridge S.J."/>
            <person name="Sun J."/>
            <person name="Steenkamp E.T."/>
            <person name="van der Nest M.A."/>
            <person name="van Wyk S."/>
            <person name="Wingfield M.J."/>
            <person name="Xiong C."/>
            <person name="Yue Q."/>
            <person name="Zhang X."/>
        </authorList>
    </citation>
    <scope>NUCLEOTIDE SEQUENCE [LARGE SCALE GENOMIC DNA]</scope>
    <source>
        <strain evidence="2 3">DSM 5745</strain>
    </source>
</reference>
<dbReference type="OrthoDB" id="5382952at2759"/>
<feature type="compositionally biased region" description="Polar residues" evidence="1">
    <location>
        <begin position="652"/>
        <end position="666"/>
    </location>
</feature>
<dbReference type="SUPFAM" id="SSF53335">
    <property type="entry name" value="S-adenosyl-L-methionine-dependent methyltransferases"/>
    <property type="match status" value="1"/>
</dbReference>
<accession>A0A3D8RYR8</accession>
<feature type="region of interest" description="Disordered" evidence="1">
    <location>
        <begin position="224"/>
        <end position="409"/>
    </location>
</feature>
<feature type="region of interest" description="Disordered" evidence="1">
    <location>
        <begin position="1384"/>
        <end position="1429"/>
    </location>
</feature>
<evidence type="ECO:0008006" key="4">
    <source>
        <dbReference type="Google" id="ProtNLM"/>
    </source>
</evidence>
<feature type="compositionally biased region" description="Polar residues" evidence="1">
    <location>
        <begin position="21"/>
        <end position="49"/>
    </location>
</feature>
<dbReference type="EMBL" id="PVWQ01000006">
    <property type="protein sequence ID" value="RDW79004.1"/>
    <property type="molecule type" value="Genomic_DNA"/>
</dbReference>
<feature type="compositionally biased region" description="Basic and acidic residues" evidence="1">
    <location>
        <begin position="327"/>
        <end position="337"/>
    </location>
</feature>
<dbReference type="Gene3D" id="3.40.50.150">
    <property type="entry name" value="Vaccinia Virus protein VP39"/>
    <property type="match status" value="1"/>
</dbReference>
<feature type="compositionally biased region" description="Acidic residues" evidence="1">
    <location>
        <begin position="774"/>
        <end position="785"/>
    </location>
</feature>
<feature type="region of interest" description="Disordered" evidence="1">
    <location>
        <begin position="136"/>
        <end position="209"/>
    </location>
</feature>
<feature type="compositionally biased region" description="Low complexity" evidence="1">
    <location>
        <begin position="1412"/>
        <end position="1428"/>
    </location>
</feature>
<feature type="compositionally biased region" description="Low complexity" evidence="1">
    <location>
        <begin position="542"/>
        <end position="566"/>
    </location>
</feature>
<feature type="compositionally biased region" description="Pro residues" evidence="1">
    <location>
        <begin position="84"/>
        <end position="94"/>
    </location>
</feature>
<proteinExistence type="predicted"/>
<feature type="compositionally biased region" description="Low complexity" evidence="1">
    <location>
        <begin position="597"/>
        <end position="614"/>
    </location>
</feature>
<comment type="caution">
    <text evidence="2">The sequence shown here is derived from an EMBL/GenBank/DDBJ whole genome shotgun (WGS) entry which is preliminary data.</text>
</comment>
<dbReference type="RefSeq" id="XP_026603704.1">
    <property type="nucleotide sequence ID" value="XM_026747872.1"/>
</dbReference>
<feature type="compositionally biased region" description="Basic and acidic residues" evidence="1">
    <location>
        <begin position="670"/>
        <end position="693"/>
    </location>
</feature>
<feature type="region of interest" description="Disordered" evidence="1">
    <location>
        <begin position="639"/>
        <end position="711"/>
    </location>
</feature>
<feature type="compositionally biased region" description="Polar residues" evidence="1">
    <location>
        <begin position="280"/>
        <end position="298"/>
    </location>
</feature>
<evidence type="ECO:0000313" key="2">
    <source>
        <dbReference type="EMBL" id="RDW79004.1"/>
    </source>
</evidence>
<feature type="region of interest" description="Disordered" evidence="1">
    <location>
        <begin position="594"/>
        <end position="626"/>
    </location>
</feature>
<gene>
    <name evidence="2" type="ORF">DSM5745_05856</name>
</gene>
<feature type="compositionally biased region" description="Polar residues" evidence="1">
    <location>
        <begin position="197"/>
        <end position="209"/>
    </location>
</feature>